<dbReference type="InterPro" id="IPR000700">
    <property type="entry name" value="PAS-assoc_C"/>
</dbReference>
<evidence type="ECO:0000256" key="3">
    <source>
        <dbReference type="PROSITE-ProRule" id="PRU00284"/>
    </source>
</evidence>
<dbReference type="InterPro" id="IPR035965">
    <property type="entry name" value="PAS-like_dom_sf"/>
</dbReference>
<evidence type="ECO:0000313" key="7">
    <source>
        <dbReference type="EMBL" id="GLS26337.1"/>
    </source>
</evidence>
<keyword evidence="2 3" id="KW-0807">Transducer</keyword>
<dbReference type="PROSITE" id="PS50112">
    <property type="entry name" value="PAS"/>
    <property type="match status" value="2"/>
</dbReference>
<reference evidence="7 8" key="1">
    <citation type="journal article" date="2014" name="Int. J. Syst. Evol. Microbiol.">
        <title>Complete genome sequence of Corynebacterium casei LMG S-19264T (=DSM 44701T), isolated from a smear-ripened cheese.</title>
        <authorList>
            <consortium name="US DOE Joint Genome Institute (JGI-PGF)"/>
            <person name="Walter F."/>
            <person name="Albersmeier A."/>
            <person name="Kalinowski J."/>
            <person name="Ruckert C."/>
        </authorList>
    </citation>
    <scope>NUCLEOTIDE SEQUENCE [LARGE SCALE GENOMIC DNA]</scope>
    <source>
        <strain evidence="7 8">NBRC 110095</strain>
    </source>
</reference>
<feature type="domain" description="PAC" evidence="6">
    <location>
        <begin position="237"/>
        <end position="289"/>
    </location>
</feature>
<dbReference type="InterPro" id="IPR001610">
    <property type="entry name" value="PAC"/>
</dbReference>
<dbReference type="GO" id="GO:0007165">
    <property type="term" value="P:signal transduction"/>
    <property type="evidence" value="ECO:0007669"/>
    <property type="project" value="UniProtKB-KW"/>
</dbReference>
<dbReference type="PANTHER" id="PTHR32089:SF112">
    <property type="entry name" value="LYSOZYME-LIKE PROTEIN-RELATED"/>
    <property type="match status" value="1"/>
</dbReference>
<accession>A0AA37TC09</accession>
<dbReference type="InterPro" id="IPR000014">
    <property type="entry name" value="PAS"/>
</dbReference>
<dbReference type="Pfam" id="PF00015">
    <property type="entry name" value="MCPsignal"/>
    <property type="match status" value="1"/>
</dbReference>
<dbReference type="InterPro" id="IPR004089">
    <property type="entry name" value="MCPsignal_dom"/>
</dbReference>
<feature type="domain" description="PAS" evidence="5">
    <location>
        <begin position="163"/>
        <end position="208"/>
    </location>
</feature>
<dbReference type="Gene3D" id="3.30.450.20">
    <property type="entry name" value="PAS domain"/>
    <property type="match status" value="3"/>
</dbReference>
<protein>
    <recommendedName>
        <fullName evidence="9">PAS domain S-box protein</fullName>
    </recommendedName>
</protein>
<organism evidence="7 8">
    <name type="scientific">Marinibactrum halimedae</name>
    <dbReference type="NCBI Taxonomy" id="1444977"/>
    <lineage>
        <taxon>Bacteria</taxon>
        <taxon>Pseudomonadati</taxon>
        <taxon>Pseudomonadota</taxon>
        <taxon>Gammaproteobacteria</taxon>
        <taxon>Cellvibrionales</taxon>
        <taxon>Cellvibrionaceae</taxon>
        <taxon>Marinibactrum</taxon>
    </lineage>
</organism>
<feature type="domain" description="PAS" evidence="5">
    <location>
        <begin position="39"/>
        <end position="117"/>
    </location>
</feature>
<dbReference type="NCBIfam" id="TIGR00229">
    <property type="entry name" value="sensory_box"/>
    <property type="match status" value="2"/>
</dbReference>
<dbReference type="GO" id="GO:0016020">
    <property type="term" value="C:membrane"/>
    <property type="evidence" value="ECO:0007669"/>
    <property type="project" value="UniProtKB-SubCell"/>
</dbReference>
<dbReference type="SUPFAM" id="SSF55785">
    <property type="entry name" value="PYP-like sensor domain (PAS domain)"/>
    <property type="match status" value="3"/>
</dbReference>
<dbReference type="SUPFAM" id="SSF58104">
    <property type="entry name" value="Methyl-accepting chemotaxis protein (MCP) signaling domain"/>
    <property type="match status" value="1"/>
</dbReference>
<comment type="caution">
    <text evidence="7">The sequence shown here is derived from an EMBL/GenBank/DDBJ whole genome shotgun (WGS) entry which is preliminary data.</text>
</comment>
<feature type="domain" description="Methyl-accepting transducer" evidence="4">
    <location>
        <begin position="410"/>
        <end position="489"/>
    </location>
</feature>
<dbReference type="SMART" id="SM00086">
    <property type="entry name" value="PAC"/>
    <property type="match status" value="3"/>
</dbReference>
<comment type="subcellular location">
    <subcellularLocation>
        <location evidence="1">Membrane</location>
    </subcellularLocation>
</comment>
<evidence type="ECO:0000259" key="4">
    <source>
        <dbReference type="PROSITE" id="PS50111"/>
    </source>
</evidence>
<dbReference type="Proteomes" id="UP001156870">
    <property type="component" value="Unassembled WGS sequence"/>
</dbReference>
<dbReference type="Gene3D" id="6.10.250.3200">
    <property type="match status" value="1"/>
</dbReference>
<gene>
    <name evidence="7" type="ORF">GCM10007877_20520</name>
</gene>
<name>A0AA37TC09_9GAMM</name>
<evidence type="ECO:0000259" key="6">
    <source>
        <dbReference type="PROSITE" id="PS50113"/>
    </source>
</evidence>
<dbReference type="PANTHER" id="PTHR32089">
    <property type="entry name" value="METHYL-ACCEPTING CHEMOTAXIS PROTEIN MCPB"/>
    <property type="match status" value="1"/>
</dbReference>
<evidence type="ECO:0008006" key="9">
    <source>
        <dbReference type="Google" id="ProtNLM"/>
    </source>
</evidence>
<dbReference type="SMART" id="SM00091">
    <property type="entry name" value="PAS"/>
    <property type="match status" value="3"/>
</dbReference>
<evidence type="ECO:0000313" key="8">
    <source>
        <dbReference type="Proteomes" id="UP001156870"/>
    </source>
</evidence>
<dbReference type="GO" id="GO:0006935">
    <property type="term" value="P:chemotaxis"/>
    <property type="evidence" value="ECO:0007669"/>
    <property type="project" value="UniProtKB-ARBA"/>
</dbReference>
<dbReference type="PROSITE" id="PS50111">
    <property type="entry name" value="CHEMOTAXIS_TRANSDUC_2"/>
    <property type="match status" value="1"/>
</dbReference>
<dbReference type="CDD" id="cd00130">
    <property type="entry name" value="PAS"/>
    <property type="match status" value="2"/>
</dbReference>
<dbReference type="PROSITE" id="PS50113">
    <property type="entry name" value="PAC"/>
    <property type="match status" value="1"/>
</dbReference>
<proteinExistence type="predicted"/>
<keyword evidence="8" id="KW-1185">Reference proteome</keyword>
<evidence type="ECO:0000256" key="1">
    <source>
        <dbReference type="ARBA" id="ARBA00004370"/>
    </source>
</evidence>
<dbReference type="AlphaFoldDB" id="A0AA37TC09"/>
<dbReference type="EMBL" id="BSPD01000042">
    <property type="protein sequence ID" value="GLS26337.1"/>
    <property type="molecule type" value="Genomic_DNA"/>
</dbReference>
<dbReference type="Pfam" id="PF13426">
    <property type="entry name" value="PAS_9"/>
    <property type="match status" value="2"/>
</dbReference>
<evidence type="ECO:0000256" key="2">
    <source>
        <dbReference type="ARBA" id="ARBA00023224"/>
    </source>
</evidence>
<evidence type="ECO:0000259" key="5">
    <source>
        <dbReference type="PROSITE" id="PS50112"/>
    </source>
</evidence>
<sequence length="489" mass="54776">MPTKSGEFVWCSLSLSKIRVKDDIHYTAFVKDISKEKENQEIIDQTLEQCIDAVVTINEKNEIVFFNAAAEALWECSREEVIGKNVKMLVPAEIQPQHDEFVNSNRRTGVDKIVGTSREVEVKTFKNQMLWANLSLSKVNVGGRILYTAFVKDITEEKNRREEFASLSLVANTTSNSVVITNAEGRIEFVNRGFTEATGYSLEEVLNKKPGDVLQGAHTDPKARDFIREKLSNKESLYTEILNYRKDGTPYWISLAIDPVFDDAGQLVKFISIQANIDKTKRESLENDIRLDAISSSTIVIEWSATGELSYCNDMALALCDTQSLEVVRQGFKNLSHYLSEDQWRQLMRGEIIRGDIVIAMQKNLYLDICVAPVRDVNGQIAKLLMYGTDTSERNQVISETHGAMSQVLEKISSITQSINGISDQTNLLALNAAIESARAGEAGRGFAVVADEVRNLAMRTTDSAKEISGLIDQTRIHVDQLSKYMANH</sequence>